<evidence type="ECO:0000313" key="2">
    <source>
        <dbReference type="EMBL" id="GAA2415725.1"/>
    </source>
</evidence>
<evidence type="ECO:0000313" key="3">
    <source>
        <dbReference type="Proteomes" id="UP001501231"/>
    </source>
</evidence>
<dbReference type="EMBL" id="BAAARW010000011">
    <property type="protein sequence ID" value="GAA2415725.1"/>
    <property type="molecule type" value="Genomic_DNA"/>
</dbReference>
<feature type="region of interest" description="Disordered" evidence="1">
    <location>
        <begin position="1"/>
        <end position="27"/>
    </location>
</feature>
<protein>
    <submittedName>
        <fullName evidence="2">Uncharacterized protein</fullName>
    </submittedName>
</protein>
<name>A0ABN3IXL9_9ACTN</name>
<accession>A0ABN3IXL9</accession>
<keyword evidence="3" id="KW-1185">Reference proteome</keyword>
<sequence length="128" mass="14247">MTPERRPPTGARSAPIPPDAPTAPFLPECSGPWRAHRYLDRLARAMRRYGWTAELRYAQQPPILLRVYSEAVPCIGESVSVLQENGAWWYRASYGVWLAQCTNVPLAAQRLSVLLTPWVSAALGDGTK</sequence>
<dbReference type="Proteomes" id="UP001501231">
    <property type="component" value="Unassembled WGS sequence"/>
</dbReference>
<evidence type="ECO:0000256" key="1">
    <source>
        <dbReference type="SAM" id="MobiDB-lite"/>
    </source>
</evidence>
<comment type="caution">
    <text evidence="2">The sequence shown here is derived from an EMBL/GenBank/DDBJ whole genome shotgun (WGS) entry which is preliminary data.</text>
</comment>
<proteinExistence type="predicted"/>
<organism evidence="2 3">
    <name type="scientific">Actinomadura vinacea</name>
    <dbReference type="NCBI Taxonomy" id="115336"/>
    <lineage>
        <taxon>Bacteria</taxon>
        <taxon>Bacillati</taxon>
        <taxon>Actinomycetota</taxon>
        <taxon>Actinomycetes</taxon>
        <taxon>Streptosporangiales</taxon>
        <taxon>Thermomonosporaceae</taxon>
        <taxon>Actinomadura</taxon>
    </lineage>
</organism>
<reference evidence="2 3" key="1">
    <citation type="journal article" date="2019" name="Int. J. Syst. Evol. Microbiol.">
        <title>The Global Catalogue of Microorganisms (GCM) 10K type strain sequencing project: providing services to taxonomists for standard genome sequencing and annotation.</title>
        <authorList>
            <consortium name="The Broad Institute Genomics Platform"/>
            <consortium name="The Broad Institute Genome Sequencing Center for Infectious Disease"/>
            <person name="Wu L."/>
            <person name="Ma J."/>
        </authorList>
    </citation>
    <scope>NUCLEOTIDE SEQUENCE [LARGE SCALE GENOMIC DNA]</scope>
    <source>
        <strain evidence="2 3">JCM 3325</strain>
    </source>
</reference>
<gene>
    <name evidence="2" type="ORF">GCM10010191_27570</name>
</gene>